<dbReference type="Gramene" id="TraesSYM1A03G00037250.1">
    <property type="protein sequence ID" value="TraesSYM1A03G00037250.1.CDS1"/>
    <property type="gene ID" value="TraesSYM1A03G00037250"/>
</dbReference>
<evidence type="ECO:0000259" key="1">
    <source>
        <dbReference type="Pfam" id="PF13456"/>
    </source>
</evidence>
<dbReference type="Gramene" id="TraesROB_scaffold_013553_01G000300.1">
    <property type="protein sequence ID" value="TraesROB_scaffold_013553_01G000300.1"/>
    <property type="gene ID" value="TraesROB_scaffold_013553_01G000300"/>
</dbReference>
<dbReference type="Gramene" id="TraesSTA1A03G00035270.1">
    <property type="protein sequence ID" value="TraesSTA1A03G00035270.1.CDS1"/>
    <property type="gene ID" value="TraesSTA1A03G00035270"/>
</dbReference>
<dbReference type="OrthoDB" id="694800at2759"/>
<dbReference type="Gramene" id="TraesNOR1A03G00036210.1">
    <property type="protein sequence ID" value="TraesNOR1A03G00036210.1.CDS1"/>
    <property type="gene ID" value="TraesNOR1A03G00036210"/>
</dbReference>
<organism evidence="2">
    <name type="scientific">Triticum aestivum</name>
    <name type="common">Wheat</name>
    <dbReference type="NCBI Taxonomy" id="4565"/>
    <lineage>
        <taxon>Eukaryota</taxon>
        <taxon>Viridiplantae</taxon>
        <taxon>Streptophyta</taxon>
        <taxon>Embryophyta</taxon>
        <taxon>Tracheophyta</taxon>
        <taxon>Spermatophyta</taxon>
        <taxon>Magnoliopsida</taxon>
        <taxon>Liliopsida</taxon>
        <taxon>Poales</taxon>
        <taxon>Poaceae</taxon>
        <taxon>BOP clade</taxon>
        <taxon>Pooideae</taxon>
        <taxon>Triticodae</taxon>
        <taxon>Triticeae</taxon>
        <taxon>Triticinae</taxon>
        <taxon>Triticum</taxon>
    </lineage>
</organism>
<feature type="domain" description="RNase H type-1" evidence="1">
    <location>
        <begin position="2"/>
        <end position="62"/>
    </location>
</feature>
<dbReference type="Proteomes" id="UP000019116">
    <property type="component" value="Chromosome 1A"/>
</dbReference>
<dbReference type="AlphaFoldDB" id="A0A3B5XVV6"/>
<dbReference type="Gramene" id="TraesJAG1A03G00036300.1">
    <property type="protein sequence ID" value="TraesJAG1A03G00036300.1.CDS1"/>
    <property type="gene ID" value="TraesJAG1A03G00036300"/>
</dbReference>
<dbReference type="PANTHER" id="PTHR47074">
    <property type="entry name" value="BNAC02G40300D PROTEIN"/>
    <property type="match status" value="1"/>
</dbReference>
<dbReference type="Gramene" id="TraesRN1D0100258700.1">
    <property type="protein sequence ID" value="TraesRN1D0100258700.1"/>
    <property type="gene ID" value="TraesRN1D0100258700"/>
</dbReference>
<dbReference type="Gramene" id="TraesJUL1A03G00037320.1">
    <property type="protein sequence ID" value="TraesJUL1A03G00037320.1.CDS1"/>
    <property type="gene ID" value="TraesJUL1A03G00037320"/>
</dbReference>
<dbReference type="InterPro" id="IPR002156">
    <property type="entry name" value="RNaseH_domain"/>
</dbReference>
<evidence type="ECO:0000313" key="3">
    <source>
        <dbReference type="Proteomes" id="UP000019116"/>
    </source>
</evidence>
<dbReference type="Gramene" id="TraesCS1A02G096700.1">
    <property type="protein sequence ID" value="TraesCS1A02G096700.1.cds1"/>
    <property type="gene ID" value="TraesCS1A02G096700"/>
</dbReference>
<dbReference type="Gramene" id="TraesCAD_scaffold_017792_01G000300.1">
    <property type="protein sequence ID" value="TraesCAD_scaffold_017792_01G000300.1"/>
    <property type="gene ID" value="TraesCAD_scaffold_017792_01G000300"/>
</dbReference>
<dbReference type="STRING" id="4565.A0A3B5XVV6"/>
<proteinExistence type="predicted"/>
<dbReference type="Gramene" id="TraesLAC1A03G00037710.1">
    <property type="protein sequence ID" value="TraesLAC1A03G00037710.1.CDS1"/>
    <property type="gene ID" value="TraesLAC1A03G00037710"/>
</dbReference>
<dbReference type="Gramene" id="TraesCLE_scaffold_063133_01G000200.1">
    <property type="protein sequence ID" value="TraesCLE_scaffold_063133_01G000200.1"/>
    <property type="gene ID" value="TraesCLE_scaffold_063133_01G000200"/>
</dbReference>
<accession>A0A3B5XVV6</accession>
<dbReference type="GO" id="GO:0003676">
    <property type="term" value="F:nucleic acid binding"/>
    <property type="evidence" value="ECO:0007669"/>
    <property type="project" value="InterPro"/>
</dbReference>
<dbReference type="Pfam" id="PF13456">
    <property type="entry name" value="RVT_3"/>
    <property type="match status" value="1"/>
</dbReference>
<keyword evidence="3" id="KW-1185">Reference proteome</keyword>
<sequence length="93" mass="10586">MQLVINSNNMEVIDTMKEGGRSAGTTAAVFDDCFYSACDFTISRFEHYNREANKVAHKLARMTKFSLIFYWLEGPLNEIVSILINNVMVISNE</sequence>
<dbReference type="GO" id="GO:0004523">
    <property type="term" value="F:RNA-DNA hybrid ribonuclease activity"/>
    <property type="evidence" value="ECO:0007669"/>
    <property type="project" value="InterPro"/>
</dbReference>
<dbReference type="Gramene" id="TraesCS1A03G0233000.1">
    <property type="protein sequence ID" value="TraesCS1A03G0233000.1.CDS1"/>
    <property type="gene ID" value="TraesCS1A03G0233000"/>
</dbReference>
<dbReference type="PANTHER" id="PTHR47074:SF47">
    <property type="entry name" value="RNASE H TYPE-1 DOMAIN-CONTAINING PROTEIN"/>
    <property type="match status" value="1"/>
</dbReference>
<dbReference type="Gramene" id="TraesARI1A03G00036750.1">
    <property type="protein sequence ID" value="TraesARI1A03G00036750.1.CDS1"/>
    <property type="gene ID" value="TraesARI1A03G00036750"/>
</dbReference>
<dbReference type="Gramene" id="TraesRN1A0100260200.1">
    <property type="protein sequence ID" value="TraesRN1A0100260200.1"/>
    <property type="gene ID" value="TraesRN1A0100260200"/>
</dbReference>
<name>A0A3B5XVV6_WHEAT</name>
<dbReference type="EnsemblPlants" id="TraesCS1A02G096700.1">
    <property type="protein sequence ID" value="TraesCS1A02G096700.1.cds1"/>
    <property type="gene ID" value="TraesCS1A02G096700"/>
</dbReference>
<reference evidence="2" key="2">
    <citation type="submission" date="2018-10" db="UniProtKB">
        <authorList>
            <consortium name="EnsemblPlants"/>
        </authorList>
    </citation>
    <scope>IDENTIFICATION</scope>
</reference>
<reference evidence="2" key="1">
    <citation type="submission" date="2018-08" db="EMBL/GenBank/DDBJ databases">
        <authorList>
            <person name="Rossello M."/>
        </authorList>
    </citation>
    <scope>NUCLEOTIDE SEQUENCE [LARGE SCALE GENOMIC DNA]</scope>
    <source>
        <strain evidence="2">cv. Chinese Spring</strain>
    </source>
</reference>
<dbReference type="Gramene" id="TraesMAC1A03G00036550.1">
    <property type="protein sequence ID" value="TraesMAC1A03G00036550.1.CDS1"/>
    <property type="gene ID" value="TraesMAC1A03G00036550"/>
</dbReference>
<dbReference type="Gramene" id="TraesLDM1A03G00036860.1">
    <property type="protein sequence ID" value="TraesLDM1A03G00036860.1.CDS1"/>
    <property type="gene ID" value="TraesLDM1A03G00036860"/>
</dbReference>
<protein>
    <recommendedName>
        <fullName evidence="1">RNase H type-1 domain-containing protein</fullName>
    </recommendedName>
</protein>
<dbReference type="Gramene" id="TraesWEE_scaffold_120827_01G000100.1">
    <property type="protein sequence ID" value="TraesWEE_scaffold_120827_01G000100.1"/>
    <property type="gene ID" value="TraesWEE_scaffold_120827_01G000100"/>
</dbReference>
<evidence type="ECO:0000313" key="2">
    <source>
        <dbReference type="EnsemblPlants" id="TraesCS1A02G096700.1.cds1"/>
    </source>
</evidence>
<dbReference type="InterPro" id="IPR052929">
    <property type="entry name" value="RNase_H-like_EbsB-rel"/>
</dbReference>